<accession>A0A3A4NER3</accession>
<name>A0A3A4NER3_ABYX5</name>
<protein>
    <submittedName>
        <fullName evidence="2">Alpha/beta fold hydrolase</fullName>
    </submittedName>
</protein>
<comment type="caution">
    <text evidence="2">The sequence shown here is derived from an EMBL/GenBank/DDBJ whole genome shotgun (WGS) entry which is preliminary data.</text>
</comment>
<proteinExistence type="predicted"/>
<dbReference type="Proteomes" id="UP000265882">
    <property type="component" value="Unassembled WGS sequence"/>
</dbReference>
<gene>
    <name evidence="2" type="ORF">C4520_15140</name>
</gene>
<dbReference type="InterPro" id="IPR050266">
    <property type="entry name" value="AB_hydrolase_sf"/>
</dbReference>
<dbReference type="GO" id="GO:0016020">
    <property type="term" value="C:membrane"/>
    <property type="evidence" value="ECO:0007669"/>
    <property type="project" value="TreeGrafter"/>
</dbReference>
<dbReference type="AlphaFoldDB" id="A0A3A4NER3"/>
<dbReference type="PRINTS" id="PR00412">
    <property type="entry name" value="EPOXHYDRLASE"/>
</dbReference>
<feature type="domain" description="AB hydrolase-1" evidence="1">
    <location>
        <begin position="28"/>
        <end position="263"/>
    </location>
</feature>
<dbReference type="SUPFAM" id="SSF53474">
    <property type="entry name" value="alpha/beta-Hydrolases"/>
    <property type="match status" value="1"/>
</dbReference>
<keyword evidence="2" id="KW-0378">Hydrolase</keyword>
<dbReference type="Gene3D" id="3.40.50.1820">
    <property type="entry name" value="alpha/beta hydrolase"/>
    <property type="match status" value="1"/>
</dbReference>
<evidence type="ECO:0000313" key="2">
    <source>
        <dbReference type="EMBL" id="RJP18019.1"/>
    </source>
</evidence>
<dbReference type="GO" id="GO:0016787">
    <property type="term" value="F:hydrolase activity"/>
    <property type="evidence" value="ECO:0007669"/>
    <property type="project" value="UniProtKB-KW"/>
</dbReference>
<dbReference type="EMBL" id="QZKU01000106">
    <property type="protein sequence ID" value="RJP18019.1"/>
    <property type="molecule type" value="Genomic_DNA"/>
</dbReference>
<dbReference type="PANTHER" id="PTHR43798:SF33">
    <property type="entry name" value="HYDROLASE, PUTATIVE (AFU_ORTHOLOGUE AFUA_2G14860)-RELATED"/>
    <property type="match status" value="1"/>
</dbReference>
<dbReference type="InterPro" id="IPR000639">
    <property type="entry name" value="Epox_hydrolase-like"/>
</dbReference>
<evidence type="ECO:0000259" key="1">
    <source>
        <dbReference type="Pfam" id="PF00561"/>
    </source>
</evidence>
<reference evidence="2 3" key="1">
    <citation type="journal article" date="2017" name="ISME J.">
        <title>Energy and carbon metabolisms in a deep terrestrial subsurface fluid microbial community.</title>
        <authorList>
            <person name="Momper L."/>
            <person name="Jungbluth S.P."/>
            <person name="Lee M.D."/>
            <person name="Amend J.P."/>
        </authorList>
    </citation>
    <scope>NUCLEOTIDE SEQUENCE [LARGE SCALE GENOMIC DNA]</scope>
    <source>
        <strain evidence="2">SURF_5</strain>
    </source>
</reference>
<dbReference type="InterPro" id="IPR029058">
    <property type="entry name" value="AB_hydrolase_fold"/>
</dbReference>
<sequence length="278" mass="31433">MTLSDMRSIEILGARVSYRIWGEKTGDALLCLHGNPTSSYLWRHVGEGLRDICTVIAPDLPGQGHSELGPRAGTWEDLEQFVEDFAAALGLGPFSLALHDWGGLIGFRWLFDHPHREKNLRRLIISDTGFFPVGNDAWHSLAKIWRTDGEGEAWMDALTFDDFREVMRAANASLSDEAVAEYWKTFSTKERRYSKLALYRSGDFDKIRPYEGRLQALKCPALIIWGENDIFIPAAAAHLFNQQIANSELHVLPDAGHFLWEDAPAATVRLVREFLLSY</sequence>
<evidence type="ECO:0000313" key="3">
    <source>
        <dbReference type="Proteomes" id="UP000265882"/>
    </source>
</evidence>
<dbReference type="InterPro" id="IPR000073">
    <property type="entry name" value="AB_hydrolase_1"/>
</dbReference>
<dbReference type="PANTHER" id="PTHR43798">
    <property type="entry name" value="MONOACYLGLYCEROL LIPASE"/>
    <property type="match status" value="1"/>
</dbReference>
<organism evidence="2 3">
    <name type="scientific">Abyssobacteria bacterium (strain SURF_5)</name>
    <dbReference type="NCBI Taxonomy" id="2093360"/>
    <lineage>
        <taxon>Bacteria</taxon>
        <taxon>Pseudomonadati</taxon>
        <taxon>Candidatus Hydrogenedentota</taxon>
        <taxon>Candidatus Abyssobacteria</taxon>
    </lineage>
</organism>
<dbReference type="Pfam" id="PF00561">
    <property type="entry name" value="Abhydrolase_1"/>
    <property type="match status" value="1"/>
</dbReference>